<proteinExistence type="predicted"/>
<dbReference type="InterPro" id="IPR006683">
    <property type="entry name" value="Thioestr_dom"/>
</dbReference>
<evidence type="ECO:0000313" key="3">
    <source>
        <dbReference type="EMBL" id="OIR20979.1"/>
    </source>
</evidence>
<name>A0A1J5TLG3_9ARCH</name>
<feature type="domain" description="Thioesterase" evidence="2">
    <location>
        <begin position="49"/>
        <end position="127"/>
    </location>
</feature>
<keyword evidence="1" id="KW-0378">Hydrolase</keyword>
<dbReference type="Pfam" id="PF03061">
    <property type="entry name" value="4HBT"/>
    <property type="match status" value="1"/>
</dbReference>
<reference evidence="3 4" key="1">
    <citation type="submission" date="2016-08" db="EMBL/GenBank/DDBJ databases">
        <title>New Insights into Marine Group III Euryarchaeota, from dark to light.</title>
        <authorList>
            <person name="Haro-Moreno J.M."/>
            <person name="Rodriguez-Valera F."/>
            <person name="Lopez-Garcia P."/>
            <person name="Moreira D."/>
            <person name="Martin-Cuadrado A.B."/>
        </authorList>
    </citation>
    <scope>NUCLEOTIDE SEQUENCE [LARGE SCALE GENOMIC DNA]</scope>
    <source>
        <strain evidence="3">CG-Epi1</strain>
    </source>
</reference>
<dbReference type="InterPro" id="IPR003736">
    <property type="entry name" value="PAAI_dom"/>
</dbReference>
<sequence>MSIWFKNNSVENIKIKDTLIESLGIEITETGDNYIVGTMPVDNRTKQPFGILHGGASVALSETLASIGGNLTVDYEKNHVVGVEINANHVKTAKDGHVTGKCKPIKIGRSTQIWQTEITNEKNELICISRITLMVLSKN</sequence>
<dbReference type="EMBL" id="MIZA01000004">
    <property type="protein sequence ID" value="OIR20979.1"/>
    <property type="molecule type" value="Genomic_DNA"/>
</dbReference>
<dbReference type="InterPro" id="IPR029069">
    <property type="entry name" value="HotDog_dom_sf"/>
</dbReference>
<protein>
    <submittedName>
        <fullName evidence="3">Thioesterase</fullName>
    </submittedName>
</protein>
<dbReference type="STRING" id="1888995.BD935_03945"/>
<dbReference type="GO" id="GO:0005829">
    <property type="term" value="C:cytosol"/>
    <property type="evidence" value="ECO:0007669"/>
    <property type="project" value="TreeGrafter"/>
</dbReference>
<dbReference type="SUPFAM" id="SSF54637">
    <property type="entry name" value="Thioesterase/thiol ester dehydrase-isomerase"/>
    <property type="match status" value="1"/>
</dbReference>
<organism evidence="3 4">
    <name type="scientific">Marine Group III euryarchaeote CG-Epi1</name>
    <dbReference type="NCBI Taxonomy" id="1888995"/>
    <lineage>
        <taxon>Archaea</taxon>
        <taxon>Methanobacteriati</taxon>
        <taxon>Thermoplasmatota</taxon>
        <taxon>Thermoplasmata</taxon>
        <taxon>Candidatus Thermoprofundales</taxon>
    </lineage>
</organism>
<dbReference type="NCBIfam" id="TIGR00369">
    <property type="entry name" value="unchar_dom_1"/>
    <property type="match status" value="1"/>
</dbReference>
<dbReference type="PANTHER" id="PTHR43240">
    <property type="entry name" value="1,4-DIHYDROXY-2-NAPHTHOYL-COA THIOESTERASE 1"/>
    <property type="match status" value="1"/>
</dbReference>
<gene>
    <name evidence="3" type="ORF">BD935_03945</name>
</gene>
<dbReference type="Gene3D" id="3.10.129.10">
    <property type="entry name" value="Hotdog Thioesterase"/>
    <property type="match status" value="1"/>
</dbReference>
<dbReference type="Proteomes" id="UP000183080">
    <property type="component" value="Unassembled WGS sequence"/>
</dbReference>
<evidence type="ECO:0000259" key="2">
    <source>
        <dbReference type="Pfam" id="PF03061"/>
    </source>
</evidence>
<evidence type="ECO:0000313" key="4">
    <source>
        <dbReference type="Proteomes" id="UP000183080"/>
    </source>
</evidence>
<dbReference type="PANTHER" id="PTHR43240:SF5">
    <property type="entry name" value="1,4-DIHYDROXY-2-NAPHTHOYL-COA THIOESTERASE 1"/>
    <property type="match status" value="1"/>
</dbReference>
<accession>A0A1J5TLG3</accession>
<comment type="caution">
    <text evidence="3">The sequence shown here is derived from an EMBL/GenBank/DDBJ whole genome shotgun (WGS) entry which is preliminary data.</text>
</comment>
<dbReference type="AlphaFoldDB" id="A0A1J5TLG3"/>
<dbReference type="GO" id="GO:0061522">
    <property type="term" value="F:1,4-dihydroxy-2-naphthoyl-CoA thioesterase activity"/>
    <property type="evidence" value="ECO:0007669"/>
    <property type="project" value="TreeGrafter"/>
</dbReference>
<dbReference type="CDD" id="cd03443">
    <property type="entry name" value="PaaI_thioesterase"/>
    <property type="match status" value="1"/>
</dbReference>
<evidence type="ECO:0000256" key="1">
    <source>
        <dbReference type="ARBA" id="ARBA00022801"/>
    </source>
</evidence>